<dbReference type="Gene3D" id="1.10.260.40">
    <property type="entry name" value="lambda repressor-like DNA-binding domains"/>
    <property type="match status" value="1"/>
</dbReference>
<comment type="caution">
    <text evidence="2">The sequence shown here is derived from an EMBL/GenBank/DDBJ whole genome shotgun (WGS) entry which is preliminary data.</text>
</comment>
<dbReference type="OrthoDB" id="5829794at2"/>
<dbReference type="Pfam" id="PF07022">
    <property type="entry name" value="Phage_CI_repr"/>
    <property type="match status" value="1"/>
</dbReference>
<dbReference type="InterPro" id="IPR001387">
    <property type="entry name" value="Cro/C1-type_HTH"/>
</dbReference>
<proteinExistence type="predicted"/>
<feature type="domain" description="HTH cro/C1-type" evidence="1">
    <location>
        <begin position="43"/>
        <end position="83"/>
    </location>
</feature>
<dbReference type="InterPro" id="IPR010744">
    <property type="entry name" value="Phage_CI_N"/>
</dbReference>
<name>A0A553JM33_SHEHA</name>
<sequence>MTGYSKVKNTKFVTPIGTPTQVDGGRVLIERLIHLFKLRNRIELADLIGVTAGTLSTWTTRQTVPHELLIRLHLATGVSMEFLCFGEGDQNQDVFAKSYGSTVPVYKDGEAYIPAEVAEKEAMFKLPELEAFSIENGQLVAEAKYVISDNLAAVIGIDVIAADKAIHDDSNIVFINSKETTPTYGRYLFSIADIYQLGELRMLPDGHVYLFHDGEKYPINPATTKIHGKVVSVLESM</sequence>
<dbReference type="Gene3D" id="2.10.109.10">
    <property type="entry name" value="Umud Fragment, subunit A"/>
    <property type="match status" value="1"/>
</dbReference>
<dbReference type="PROSITE" id="PS50943">
    <property type="entry name" value="HTH_CROC1"/>
    <property type="match status" value="1"/>
</dbReference>
<gene>
    <name evidence="2" type="ORF">FN961_14965</name>
</gene>
<dbReference type="RefSeq" id="WP_144040985.1">
    <property type="nucleotide sequence ID" value="NZ_BMPL01000011.1"/>
</dbReference>
<dbReference type="SUPFAM" id="SSF47413">
    <property type="entry name" value="lambda repressor-like DNA-binding domains"/>
    <property type="match status" value="1"/>
</dbReference>
<reference evidence="3" key="1">
    <citation type="submission" date="2019-07" db="EMBL/GenBank/DDBJ databases">
        <title>Shewanella sp. YLB-08 draft genomic sequence.</title>
        <authorList>
            <person name="Yu L."/>
        </authorList>
    </citation>
    <scope>NUCLEOTIDE SEQUENCE [LARGE SCALE GENOMIC DNA]</scope>
    <source>
        <strain evidence="3">JCM 20706</strain>
    </source>
</reference>
<evidence type="ECO:0000313" key="2">
    <source>
        <dbReference type="EMBL" id="TRY13539.1"/>
    </source>
</evidence>
<evidence type="ECO:0000313" key="3">
    <source>
        <dbReference type="Proteomes" id="UP000318126"/>
    </source>
</evidence>
<organism evidence="2 3">
    <name type="scientific">Shewanella hanedai</name>
    <name type="common">Alteromonas hanedai</name>
    <dbReference type="NCBI Taxonomy" id="25"/>
    <lineage>
        <taxon>Bacteria</taxon>
        <taxon>Pseudomonadati</taxon>
        <taxon>Pseudomonadota</taxon>
        <taxon>Gammaproteobacteria</taxon>
        <taxon>Alteromonadales</taxon>
        <taxon>Shewanellaceae</taxon>
        <taxon>Shewanella</taxon>
    </lineage>
</organism>
<dbReference type="CDD" id="cd00093">
    <property type="entry name" value="HTH_XRE"/>
    <property type="match status" value="1"/>
</dbReference>
<accession>A0A553JM33</accession>
<dbReference type="EMBL" id="VKGK01000018">
    <property type="protein sequence ID" value="TRY13539.1"/>
    <property type="molecule type" value="Genomic_DNA"/>
</dbReference>
<dbReference type="GO" id="GO:0003677">
    <property type="term" value="F:DNA binding"/>
    <property type="evidence" value="ECO:0007669"/>
    <property type="project" value="InterPro"/>
</dbReference>
<dbReference type="AlphaFoldDB" id="A0A553JM33"/>
<dbReference type="Proteomes" id="UP000318126">
    <property type="component" value="Unassembled WGS sequence"/>
</dbReference>
<dbReference type="InterPro" id="IPR010982">
    <property type="entry name" value="Lambda_DNA-bd_dom_sf"/>
</dbReference>
<evidence type="ECO:0000259" key="1">
    <source>
        <dbReference type="PROSITE" id="PS50943"/>
    </source>
</evidence>
<protein>
    <submittedName>
        <fullName evidence="2">Bacteriophage CI repressor</fullName>
    </submittedName>
</protein>
<dbReference type="GO" id="GO:0045892">
    <property type="term" value="P:negative regulation of DNA-templated transcription"/>
    <property type="evidence" value="ECO:0007669"/>
    <property type="project" value="InterPro"/>
</dbReference>
<keyword evidence="3" id="KW-1185">Reference proteome</keyword>